<protein>
    <submittedName>
        <fullName evidence="2">Uncharacterized protein</fullName>
    </submittedName>
</protein>
<keyword evidence="2" id="KW-0614">Plasmid</keyword>
<dbReference type="GeneID" id="11844870"/>
<dbReference type="EMBL" id="CP003224">
    <property type="protein sequence ID" value="AEW92106.1"/>
    <property type="molecule type" value="Genomic_DNA"/>
</dbReference>
<organism evidence="2 3">
    <name type="scientific">Klebsiella pneumoniae subsp. pneumoniae (strain HS11286)</name>
    <dbReference type="NCBI Taxonomy" id="1125630"/>
    <lineage>
        <taxon>Bacteria</taxon>
        <taxon>Pseudomonadati</taxon>
        <taxon>Pseudomonadota</taxon>
        <taxon>Gammaproteobacteria</taxon>
        <taxon>Enterobacterales</taxon>
        <taxon>Enterobacteriaceae</taxon>
        <taxon>Klebsiella/Raoultella group</taxon>
        <taxon>Klebsiella</taxon>
        <taxon>Klebsiella pneumoniae complex</taxon>
    </lineage>
</organism>
<sequence length="44" mass="4629">MGALSGVAEPARPSGRCKGGHSLQPVHRAGDEQVMCLQDLLKDL</sequence>
<dbReference type="AlphaFoldDB" id="A0A0H3GZI8"/>
<evidence type="ECO:0000256" key="1">
    <source>
        <dbReference type="SAM" id="MobiDB-lite"/>
    </source>
</evidence>
<gene>
    <name evidence="2" type="ordered locus">KPHS_p200570</name>
</gene>
<geneLocation type="plasmid" evidence="2 3">
    <name>pKPHS2</name>
</geneLocation>
<dbReference type="RefSeq" id="YP_005229673.1">
    <property type="nucleotide sequence ID" value="NC_016846.1"/>
</dbReference>
<accession>A0A0H3GZI8</accession>
<reference evidence="3" key="1">
    <citation type="journal article" date="2012" name="J. Bacteriol.">
        <title>Complete genome sequence of Klebsiella pneumoniae subsp. pneumoniae HS11286, a multidrug-resistant strain isolated from human sputum.</title>
        <authorList>
            <person name="Liu P."/>
            <person name="Li P."/>
            <person name="Jiang X."/>
            <person name="Bi D."/>
            <person name="Xie Y."/>
            <person name="Tai C."/>
            <person name="Deng Z."/>
            <person name="Rajakumar K."/>
            <person name="Ou H.Y."/>
        </authorList>
    </citation>
    <scope>NUCLEOTIDE SEQUENCE [LARGE SCALE GENOMIC DNA]</scope>
    <source>
        <strain evidence="3">HS11286</strain>
        <plasmid evidence="3">pKPHS2</plasmid>
    </source>
</reference>
<name>A0A0H3GZI8_KLEPH</name>
<feature type="region of interest" description="Disordered" evidence="1">
    <location>
        <begin position="1"/>
        <end position="29"/>
    </location>
</feature>
<evidence type="ECO:0000313" key="2">
    <source>
        <dbReference type="EMBL" id="AEW92106.1"/>
    </source>
</evidence>
<dbReference type="HOGENOM" id="CLU_3217526_0_0_6"/>
<keyword evidence="3" id="KW-1185">Reference proteome</keyword>
<dbReference type="KEGG" id="kpm:KPHS_p200570"/>
<dbReference type="Proteomes" id="UP000007841">
    <property type="component" value="Plasmid pKPHS2"/>
</dbReference>
<dbReference type="RefSeq" id="WP_014343476.1">
    <property type="nucleotide sequence ID" value="NC_016846.1"/>
</dbReference>
<evidence type="ECO:0000313" key="3">
    <source>
        <dbReference type="Proteomes" id="UP000007841"/>
    </source>
</evidence>
<proteinExistence type="predicted"/>